<evidence type="ECO:0000256" key="2">
    <source>
        <dbReference type="ARBA" id="ARBA00011900"/>
    </source>
</evidence>
<dbReference type="GO" id="GO:0032259">
    <property type="term" value="P:methylation"/>
    <property type="evidence" value="ECO:0007669"/>
    <property type="project" value="UniProtKB-KW"/>
</dbReference>
<dbReference type="PRINTS" id="PR00507">
    <property type="entry name" value="N12N6MTFRASE"/>
</dbReference>
<organism evidence="9 10">
    <name type="scientific">Pseudomonas eucalypticola</name>
    <dbReference type="NCBI Taxonomy" id="2599595"/>
    <lineage>
        <taxon>Bacteria</taxon>
        <taxon>Pseudomonadati</taxon>
        <taxon>Pseudomonadota</taxon>
        <taxon>Gammaproteobacteria</taxon>
        <taxon>Pseudomonadales</taxon>
        <taxon>Pseudomonadaceae</taxon>
        <taxon>Pseudomonas</taxon>
    </lineage>
</organism>
<keyword evidence="4" id="KW-0808">Transferase</keyword>
<evidence type="ECO:0000256" key="3">
    <source>
        <dbReference type="ARBA" id="ARBA00022603"/>
    </source>
</evidence>
<evidence type="ECO:0000313" key="10">
    <source>
        <dbReference type="Proteomes" id="UP000509568"/>
    </source>
</evidence>
<dbReference type="GO" id="GO:0008170">
    <property type="term" value="F:N-methyltransferase activity"/>
    <property type="evidence" value="ECO:0007669"/>
    <property type="project" value="InterPro"/>
</dbReference>
<dbReference type="PANTHER" id="PTHR42933">
    <property type="entry name" value="SLR6095 PROTEIN"/>
    <property type="match status" value="1"/>
</dbReference>
<dbReference type="Proteomes" id="UP000509568">
    <property type="component" value="Chromosome"/>
</dbReference>
<dbReference type="GO" id="GO:0003677">
    <property type="term" value="F:DNA binding"/>
    <property type="evidence" value="ECO:0007669"/>
    <property type="project" value="InterPro"/>
</dbReference>
<gene>
    <name evidence="9" type="ORF">HWQ56_03640</name>
</gene>
<proteinExistence type="inferred from homology"/>
<dbReference type="EC" id="2.1.1.72" evidence="2"/>
<evidence type="ECO:0000256" key="6">
    <source>
        <dbReference type="ARBA" id="ARBA00022747"/>
    </source>
</evidence>
<keyword evidence="6" id="KW-0680">Restriction system</keyword>
<keyword evidence="3 9" id="KW-0489">Methyltransferase</keyword>
<dbReference type="AlphaFoldDB" id="A0A7D5D4R3"/>
<dbReference type="InterPro" id="IPR051537">
    <property type="entry name" value="DNA_Adenine_Mtase"/>
</dbReference>
<keyword evidence="5" id="KW-0949">S-adenosyl-L-methionine</keyword>
<dbReference type="KEGG" id="pez:HWQ56_03640"/>
<dbReference type="Pfam" id="PF02384">
    <property type="entry name" value="N6_Mtase"/>
    <property type="match status" value="1"/>
</dbReference>
<dbReference type="SUPFAM" id="SSF53335">
    <property type="entry name" value="S-adenosyl-L-methionine-dependent methyltransferases"/>
    <property type="match status" value="1"/>
</dbReference>
<protein>
    <recommendedName>
        <fullName evidence="2">site-specific DNA-methyltransferase (adenine-specific)</fullName>
        <ecNumber evidence="2">2.1.1.72</ecNumber>
    </recommendedName>
</protein>
<dbReference type="InterPro" id="IPR003356">
    <property type="entry name" value="DNA_methylase_A-5"/>
</dbReference>
<name>A0A7D5D4R3_9PSED</name>
<evidence type="ECO:0000256" key="4">
    <source>
        <dbReference type="ARBA" id="ARBA00022679"/>
    </source>
</evidence>
<evidence type="ECO:0000256" key="1">
    <source>
        <dbReference type="ARBA" id="ARBA00006594"/>
    </source>
</evidence>
<dbReference type="GO" id="GO:0009307">
    <property type="term" value="P:DNA restriction-modification system"/>
    <property type="evidence" value="ECO:0007669"/>
    <property type="project" value="UniProtKB-KW"/>
</dbReference>
<feature type="domain" description="DNA methylase adenine-specific" evidence="8">
    <location>
        <begin position="132"/>
        <end position="321"/>
    </location>
</feature>
<dbReference type="PANTHER" id="PTHR42933:SF3">
    <property type="entry name" value="TYPE I RESTRICTION ENZYME MJAVIII METHYLASE SUBUNIT"/>
    <property type="match status" value="1"/>
</dbReference>
<sequence length="327" mass="36399">MSISFVGLKSFVLESIERMRVRGAGLDAVKVLLLLMVCKKKFDLLEAERSIQAREGCIKGLSLDEFCDVQSLEYIVAQIVEGESNSFFSGAIKSIWGEIKSVLNSNVSERSELVQLWDAFRCFYFDGLDHEEELGKLFEWFLVELAERNSNKGGYLFTPDGIVSLMVRLLEPKSGEKLYDPVCGSGEFLIKAINKVKESSERDWLHVLGRERSAETAFIAMANAYVHGISVDSIEVCDALAYMNYGEAISGQFDLALANPPFSLRHWDGPRSSEFLHYGTPPQANADFAFIQNVLFSLNENGRAAMVVPMGVLFRGGGRKKLGRGCC</sequence>
<dbReference type="PROSITE" id="PS00092">
    <property type="entry name" value="N6_MTASE"/>
    <property type="match status" value="1"/>
</dbReference>
<dbReference type="GO" id="GO:0009007">
    <property type="term" value="F:site-specific DNA-methyltransferase (adenine-specific) activity"/>
    <property type="evidence" value="ECO:0007669"/>
    <property type="project" value="UniProtKB-EC"/>
</dbReference>
<evidence type="ECO:0000256" key="7">
    <source>
        <dbReference type="ARBA" id="ARBA00047942"/>
    </source>
</evidence>
<dbReference type="EMBL" id="CP056030">
    <property type="protein sequence ID" value="QKZ02940.1"/>
    <property type="molecule type" value="Genomic_DNA"/>
</dbReference>
<comment type="catalytic activity">
    <reaction evidence="7">
        <text>a 2'-deoxyadenosine in DNA + S-adenosyl-L-methionine = an N(6)-methyl-2'-deoxyadenosine in DNA + S-adenosyl-L-homocysteine + H(+)</text>
        <dbReference type="Rhea" id="RHEA:15197"/>
        <dbReference type="Rhea" id="RHEA-COMP:12418"/>
        <dbReference type="Rhea" id="RHEA-COMP:12419"/>
        <dbReference type="ChEBI" id="CHEBI:15378"/>
        <dbReference type="ChEBI" id="CHEBI:57856"/>
        <dbReference type="ChEBI" id="CHEBI:59789"/>
        <dbReference type="ChEBI" id="CHEBI:90615"/>
        <dbReference type="ChEBI" id="CHEBI:90616"/>
        <dbReference type="EC" id="2.1.1.72"/>
    </reaction>
</comment>
<dbReference type="InterPro" id="IPR029063">
    <property type="entry name" value="SAM-dependent_MTases_sf"/>
</dbReference>
<keyword evidence="10" id="KW-1185">Reference proteome</keyword>
<dbReference type="Gene3D" id="3.40.50.150">
    <property type="entry name" value="Vaccinia Virus protein VP39"/>
    <property type="match status" value="1"/>
</dbReference>
<evidence type="ECO:0000256" key="5">
    <source>
        <dbReference type="ARBA" id="ARBA00022691"/>
    </source>
</evidence>
<accession>A0A7D5D4R3</accession>
<dbReference type="InterPro" id="IPR002052">
    <property type="entry name" value="DNA_methylase_N6_adenine_CS"/>
</dbReference>
<comment type="similarity">
    <text evidence="1">Belongs to the N(4)/N(6)-methyltransferase family.</text>
</comment>
<reference evidence="9 10" key="1">
    <citation type="submission" date="2020-06" db="EMBL/GenBank/DDBJ databases">
        <title>Pseudomonas eucalypticola sp. nov., an endophyte of Eucalyptus dunnii leaves with biocontrol ability of eucalyptus leaf blight.</title>
        <authorList>
            <person name="Liu Y."/>
            <person name="Song Z."/>
            <person name="Zeng H."/>
            <person name="Lu M."/>
            <person name="Wang X."/>
            <person name="Lian X."/>
            <person name="Zhang Q."/>
        </authorList>
    </citation>
    <scope>NUCLEOTIDE SEQUENCE [LARGE SCALE GENOMIC DNA]</scope>
    <source>
        <strain evidence="9 10">NP-1</strain>
    </source>
</reference>
<evidence type="ECO:0000259" key="8">
    <source>
        <dbReference type="Pfam" id="PF02384"/>
    </source>
</evidence>
<evidence type="ECO:0000313" key="9">
    <source>
        <dbReference type="EMBL" id="QKZ02940.1"/>
    </source>
</evidence>